<evidence type="ECO:0000256" key="1">
    <source>
        <dbReference type="ARBA" id="ARBA00022729"/>
    </source>
</evidence>
<dbReference type="InterPro" id="IPR011055">
    <property type="entry name" value="Dup_hybrid_motif"/>
</dbReference>
<feature type="domain" description="M23ase beta-sheet core" evidence="4">
    <location>
        <begin position="224"/>
        <end position="318"/>
    </location>
</feature>
<dbReference type="GO" id="GO:0016787">
    <property type="term" value="F:hydrolase activity"/>
    <property type="evidence" value="ECO:0007669"/>
    <property type="project" value="UniProtKB-KW"/>
</dbReference>
<dbReference type="InterPro" id="IPR050570">
    <property type="entry name" value="Cell_wall_metabolism_enzyme"/>
</dbReference>
<keyword evidence="3" id="KW-1133">Transmembrane helix</keyword>
<keyword evidence="1" id="KW-0732">Signal</keyword>
<keyword evidence="6" id="KW-1185">Reference proteome</keyword>
<evidence type="ECO:0000313" key="5">
    <source>
        <dbReference type="EMBL" id="MBP2000697.1"/>
    </source>
</evidence>
<dbReference type="PANTHER" id="PTHR21666:SF289">
    <property type="entry name" value="L-ALA--D-GLU ENDOPEPTIDASE"/>
    <property type="match status" value="1"/>
</dbReference>
<dbReference type="Gene3D" id="2.70.70.10">
    <property type="entry name" value="Glucose Permease (Domain IIA)"/>
    <property type="match status" value="1"/>
</dbReference>
<evidence type="ECO:0000256" key="2">
    <source>
        <dbReference type="SAM" id="Coils"/>
    </source>
</evidence>
<organism evidence="5 6">
    <name type="scientific">Paenibacillus shirakamiensis</name>
    <dbReference type="NCBI Taxonomy" id="1265935"/>
    <lineage>
        <taxon>Bacteria</taxon>
        <taxon>Bacillati</taxon>
        <taxon>Bacillota</taxon>
        <taxon>Bacilli</taxon>
        <taxon>Bacillales</taxon>
        <taxon>Paenibacillaceae</taxon>
        <taxon>Paenibacillus</taxon>
    </lineage>
</organism>
<dbReference type="PANTHER" id="PTHR21666">
    <property type="entry name" value="PEPTIDASE-RELATED"/>
    <property type="match status" value="1"/>
</dbReference>
<dbReference type="SUPFAM" id="SSF51261">
    <property type="entry name" value="Duplicated hybrid motif"/>
    <property type="match status" value="1"/>
</dbReference>
<protein>
    <submittedName>
        <fullName evidence="5">Murein DD-endopeptidase MepM/ murein hydrolase activator NlpD</fullName>
    </submittedName>
</protein>
<dbReference type="CDD" id="cd12797">
    <property type="entry name" value="M23_peptidase"/>
    <property type="match status" value="1"/>
</dbReference>
<gene>
    <name evidence="5" type="ORF">J2Z69_001728</name>
</gene>
<keyword evidence="2" id="KW-0175">Coiled coil</keyword>
<name>A0ABS4JG57_9BACL</name>
<evidence type="ECO:0000313" key="6">
    <source>
        <dbReference type="Proteomes" id="UP001519288"/>
    </source>
</evidence>
<feature type="transmembrane region" description="Helical" evidence="3">
    <location>
        <begin position="28"/>
        <end position="47"/>
    </location>
</feature>
<evidence type="ECO:0000259" key="4">
    <source>
        <dbReference type="Pfam" id="PF01551"/>
    </source>
</evidence>
<keyword evidence="5" id="KW-0378">Hydrolase</keyword>
<evidence type="ECO:0000256" key="3">
    <source>
        <dbReference type="SAM" id="Phobius"/>
    </source>
</evidence>
<keyword evidence="3" id="KW-0812">Transmembrane</keyword>
<dbReference type="EMBL" id="JAGGLD010000002">
    <property type="protein sequence ID" value="MBP2000697.1"/>
    <property type="molecule type" value="Genomic_DNA"/>
</dbReference>
<comment type="caution">
    <text evidence="5">The sequence shown here is derived from an EMBL/GenBank/DDBJ whole genome shotgun (WGS) entry which is preliminary data.</text>
</comment>
<dbReference type="Proteomes" id="UP001519288">
    <property type="component" value="Unassembled WGS sequence"/>
</dbReference>
<reference evidence="5 6" key="1">
    <citation type="submission" date="2021-03" db="EMBL/GenBank/DDBJ databases">
        <title>Genomic Encyclopedia of Type Strains, Phase IV (KMG-IV): sequencing the most valuable type-strain genomes for metagenomic binning, comparative biology and taxonomic classification.</title>
        <authorList>
            <person name="Goeker M."/>
        </authorList>
    </citation>
    <scope>NUCLEOTIDE SEQUENCE [LARGE SCALE GENOMIC DNA]</scope>
    <source>
        <strain evidence="5 6">DSM 26806</strain>
    </source>
</reference>
<keyword evidence="3" id="KW-0472">Membrane</keyword>
<dbReference type="Pfam" id="PF01551">
    <property type="entry name" value="Peptidase_M23"/>
    <property type="match status" value="1"/>
</dbReference>
<accession>A0ABS4JG57</accession>
<feature type="coiled-coil region" evidence="2">
    <location>
        <begin position="59"/>
        <end position="117"/>
    </location>
</feature>
<proteinExistence type="predicted"/>
<dbReference type="InterPro" id="IPR016047">
    <property type="entry name" value="M23ase_b-sheet_dom"/>
</dbReference>
<sequence length="327" mass="35336">MRNSSKMTLLILQDANPSVRQIQVSKPLVLAVPLVVLLSISGLLVSLQTHSGQMVSGLQQELEQTNLQLEATVTDKEEALKRIQQELTNLSSQSKSMKSKMQKVTNMEAELQKMLKKFETPTRMAKNKKTALTPSISDKPGKGGEFIAIHNINTSELAAEAKDDFADMARLFQVMEQKLPLTLEEAASVQEALSAAPSLWPTLSHSLTSNFGYRSDPFTGKGAFHAGVDISGEIGDSVFAAGAGTVVAAESSPARGNYIIIQHDSGLQSWYMHLSKLDVSVNDSVLKGTVIGELGSSGRSTGPHLHFQVVKGIEPLNPLPFLENTLD</sequence>
<dbReference type="RefSeq" id="WP_209861094.1">
    <property type="nucleotide sequence ID" value="NZ_JAGGLD010000002.1"/>
</dbReference>